<comment type="caution">
    <text evidence="1">The sequence shown here is derived from an EMBL/GenBank/DDBJ whole genome shotgun (WGS) entry which is preliminary data.</text>
</comment>
<dbReference type="Proteomes" id="UP000034793">
    <property type="component" value="Unassembled WGS sequence"/>
</dbReference>
<evidence type="ECO:0000313" key="2">
    <source>
        <dbReference type="Proteomes" id="UP000034793"/>
    </source>
</evidence>
<name>A0A0G0PPV0_9BACT</name>
<protein>
    <submittedName>
        <fullName evidence="1">Uncharacterized protein</fullName>
    </submittedName>
</protein>
<reference evidence="1 2" key="1">
    <citation type="journal article" date="2015" name="Nature">
        <title>rRNA introns, odd ribosomes, and small enigmatic genomes across a large radiation of phyla.</title>
        <authorList>
            <person name="Brown C.T."/>
            <person name="Hug L.A."/>
            <person name="Thomas B.C."/>
            <person name="Sharon I."/>
            <person name="Castelle C.J."/>
            <person name="Singh A."/>
            <person name="Wilkins M.J."/>
            <person name="Williams K.H."/>
            <person name="Banfield J.F."/>
        </authorList>
    </citation>
    <scope>NUCLEOTIDE SEQUENCE [LARGE SCALE GENOMIC DNA]</scope>
</reference>
<dbReference type="AlphaFoldDB" id="A0A0G0PPV0"/>
<accession>A0A0G0PPV0</accession>
<proteinExistence type="predicted"/>
<sequence length="62" mass="6618">MQRGGGGAISPNGAEGCWLGGIIYFTSLHPGGQSVDLYFEQKRSGKTWILESTGNVEVSFPE</sequence>
<organism evidence="1 2">
    <name type="scientific">Candidatus Woesebacteria bacterium GW2011_GWA1_39_8</name>
    <dbReference type="NCBI Taxonomy" id="1618552"/>
    <lineage>
        <taxon>Bacteria</taxon>
        <taxon>Candidatus Woeseibacteriota</taxon>
    </lineage>
</organism>
<gene>
    <name evidence="1" type="ORF">UT61_C0018G0011</name>
</gene>
<evidence type="ECO:0000313" key="1">
    <source>
        <dbReference type="EMBL" id="KKR29938.1"/>
    </source>
</evidence>
<dbReference type="EMBL" id="LBXL01000018">
    <property type="protein sequence ID" value="KKR29938.1"/>
    <property type="molecule type" value="Genomic_DNA"/>
</dbReference>